<evidence type="ECO:0000256" key="1">
    <source>
        <dbReference type="SAM" id="MobiDB-lite"/>
    </source>
</evidence>
<dbReference type="PATRIC" id="fig|1231190.3.peg.2251"/>
<name>K2NXD0_9HYPH</name>
<dbReference type="InterPro" id="IPR036388">
    <property type="entry name" value="WH-like_DNA-bd_sf"/>
</dbReference>
<dbReference type="AlphaFoldDB" id="K2NXD0"/>
<dbReference type="InterPro" id="IPR036390">
    <property type="entry name" value="WH_DNA-bd_sf"/>
</dbReference>
<dbReference type="eggNOG" id="COG1695">
    <property type="taxonomic scope" value="Bacteria"/>
</dbReference>
<dbReference type="PANTHER" id="PTHR43252">
    <property type="entry name" value="TRANSCRIPTIONAL REGULATOR YQJI"/>
    <property type="match status" value="1"/>
</dbReference>
<evidence type="ECO:0000259" key="2">
    <source>
        <dbReference type="Pfam" id="PF03551"/>
    </source>
</evidence>
<evidence type="ECO:0000313" key="4">
    <source>
        <dbReference type="Proteomes" id="UP000007374"/>
    </source>
</evidence>
<evidence type="ECO:0000313" key="3">
    <source>
        <dbReference type="EMBL" id="EKF42544.1"/>
    </source>
</evidence>
<feature type="region of interest" description="Disordered" evidence="1">
    <location>
        <begin position="38"/>
        <end position="62"/>
    </location>
</feature>
<gene>
    <name evidence="3" type="ORF">NA8A_10793</name>
</gene>
<sequence>MGVATSLKIISIYLDFRYIEIYIGAMKHRHRHARPDAFSGHRHHCHHHEGGPRRHRHGPRGGGGRLFDYGELRLLLLKTIAEQPSHGYELIKAIEERSGGSYAPSPGVIYPTLSWLDDMGYAVVEMQEGGRKLYRVTPEGEAFLQANAAAAEEISARLGSADAEPVPAPVLRAMKNLKLAMRMRMRRGNIDRETAEGIAAALDAAAQAVEKS</sequence>
<accession>K2NXD0</accession>
<dbReference type="Pfam" id="PF03551">
    <property type="entry name" value="PadR"/>
    <property type="match status" value="1"/>
</dbReference>
<organism evidence="3 4">
    <name type="scientific">Nitratireductor indicus C115</name>
    <dbReference type="NCBI Taxonomy" id="1231190"/>
    <lineage>
        <taxon>Bacteria</taxon>
        <taxon>Pseudomonadati</taxon>
        <taxon>Pseudomonadota</taxon>
        <taxon>Alphaproteobacteria</taxon>
        <taxon>Hyphomicrobiales</taxon>
        <taxon>Phyllobacteriaceae</taxon>
        <taxon>Nitratireductor</taxon>
    </lineage>
</organism>
<proteinExistence type="predicted"/>
<keyword evidence="4" id="KW-1185">Reference proteome</keyword>
<dbReference type="Gene3D" id="1.10.10.10">
    <property type="entry name" value="Winged helix-like DNA-binding domain superfamily/Winged helix DNA-binding domain"/>
    <property type="match status" value="1"/>
</dbReference>
<dbReference type="EMBL" id="AMSI01000006">
    <property type="protein sequence ID" value="EKF42544.1"/>
    <property type="molecule type" value="Genomic_DNA"/>
</dbReference>
<dbReference type="STRING" id="721133.SAMN05216176_106191"/>
<feature type="domain" description="Transcription regulator PadR N-terminal" evidence="2">
    <location>
        <begin position="76"/>
        <end position="145"/>
    </location>
</feature>
<dbReference type="SUPFAM" id="SSF46785">
    <property type="entry name" value="Winged helix' DNA-binding domain"/>
    <property type="match status" value="1"/>
</dbReference>
<comment type="caution">
    <text evidence="3">The sequence shown here is derived from an EMBL/GenBank/DDBJ whole genome shotgun (WGS) entry which is preliminary data.</text>
</comment>
<protein>
    <submittedName>
        <fullName evidence="3">PadR family transcriptional regulator</fullName>
    </submittedName>
</protein>
<feature type="compositionally biased region" description="Basic residues" evidence="1">
    <location>
        <begin position="40"/>
        <end position="59"/>
    </location>
</feature>
<reference evidence="3 4" key="1">
    <citation type="journal article" date="2012" name="J. Bacteriol.">
        <title>Genome Sequence of Nitratireductor indicus Type Strain C115.</title>
        <authorList>
            <person name="Lai Q."/>
            <person name="Li G."/>
            <person name="Yu Z."/>
            <person name="Shao Z."/>
        </authorList>
    </citation>
    <scope>NUCLEOTIDE SEQUENCE [LARGE SCALE GENOMIC DNA]</scope>
    <source>
        <strain evidence="3 4">C115</strain>
    </source>
</reference>
<dbReference type="Proteomes" id="UP000007374">
    <property type="component" value="Unassembled WGS sequence"/>
</dbReference>
<dbReference type="PANTHER" id="PTHR43252:SF7">
    <property type="entry name" value="TRANSCRIPTIONAL REGULATOR YQJI"/>
    <property type="match status" value="1"/>
</dbReference>
<dbReference type="InterPro" id="IPR005149">
    <property type="entry name" value="Tscrpt_reg_PadR_N"/>
</dbReference>